<feature type="chain" id="PRO_5026872528" description="EF-hand domain-containing protein" evidence="1">
    <location>
        <begin position="25"/>
        <end position="87"/>
    </location>
</feature>
<proteinExistence type="predicted"/>
<dbReference type="EMBL" id="CP053069">
    <property type="protein sequence ID" value="QJR12911.1"/>
    <property type="molecule type" value="Genomic_DNA"/>
</dbReference>
<evidence type="ECO:0000256" key="1">
    <source>
        <dbReference type="SAM" id="SignalP"/>
    </source>
</evidence>
<dbReference type="SUPFAM" id="SSF47473">
    <property type="entry name" value="EF-hand"/>
    <property type="match status" value="1"/>
</dbReference>
<dbReference type="AlphaFoldDB" id="A0A6M4H076"/>
<dbReference type="Gene3D" id="1.10.238.10">
    <property type="entry name" value="EF-hand"/>
    <property type="match status" value="1"/>
</dbReference>
<feature type="domain" description="EF-hand" evidence="2">
    <location>
        <begin position="49"/>
        <end position="84"/>
    </location>
</feature>
<organism evidence="3 4">
    <name type="scientific">Usitatibacter rugosus</name>
    <dbReference type="NCBI Taxonomy" id="2732067"/>
    <lineage>
        <taxon>Bacteria</taxon>
        <taxon>Pseudomonadati</taxon>
        <taxon>Pseudomonadota</taxon>
        <taxon>Betaproteobacteria</taxon>
        <taxon>Nitrosomonadales</taxon>
        <taxon>Usitatibacteraceae</taxon>
        <taxon>Usitatibacter</taxon>
    </lineage>
</organism>
<gene>
    <name evidence="3" type="ORF">DSM104443_04005</name>
</gene>
<dbReference type="PROSITE" id="PS50222">
    <property type="entry name" value="EF_HAND_2"/>
    <property type="match status" value="1"/>
</dbReference>
<feature type="signal peptide" evidence="1">
    <location>
        <begin position="1"/>
        <end position="24"/>
    </location>
</feature>
<protein>
    <recommendedName>
        <fullName evidence="2">EF-hand domain-containing protein</fullName>
    </recommendedName>
</protein>
<dbReference type="Proteomes" id="UP000501534">
    <property type="component" value="Chromosome"/>
</dbReference>
<dbReference type="RefSeq" id="WP_171095529.1">
    <property type="nucleotide sequence ID" value="NZ_CP053069.1"/>
</dbReference>
<accession>A0A6M4H076</accession>
<name>A0A6M4H076_9PROT</name>
<sequence>MKYPMLKAALAATTLSFAAPHAFADGHENANVFVKAAAKKESATISKAEMQKMMEKAFDKVDTEKKGKINQKQFELFMAELTRMSGG</sequence>
<evidence type="ECO:0000259" key="2">
    <source>
        <dbReference type="PROSITE" id="PS50222"/>
    </source>
</evidence>
<evidence type="ECO:0000313" key="3">
    <source>
        <dbReference type="EMBL" id="QJR12911.1"/>
    </source>
</evidence>
<keyword evidence="1" id="KW-0732">Signal</keyword>
<reference evidence="3 4" key="1">
    <citation type="submission" date="2020-04" db="EMBL/GenBank/DDBJ databases">
        <title>Usitatibacter rugosus gen. nov., sp. nov. and Usitatibacter palustris sp. nov., novel members of Usitatibacteraceae fam. nov. within the order Nitrosomonadales isolated from soil.</title>
        <authorList>
            <person name="Huber K.J."/>
            <person name="Neumann-Schaal M."/>
            <person name="Geppert A."/>
            <person name="Luckner M."/>
            <person name="Wanner G."/>
            <person name="Overmann J."/>
        </authorList>
    </citation>
    <scope>NUCLEOTIDE SEQUENCE [LARGE SCALE GENOMIC DNA]</scope>
    <source>
        <strain evidence="3 4">0125_3</strain>
    </source>
</reference>
<evidence type="ECO:0000313" key="4">
    <source>
        <dbReference type="Proteomes" id="UP000501534"/>
    </source>
</evidence>
<dbReference type="KEGG" id="uru:DSM104443_04005"/>
<keyword evidence="4" id="KW-1185">Reference proteome</keyword>
<dbReference type="InterPro" id="IPR002048">
    <property type="entry name" value="EF_hand_dom"/>
</dbReference>
<dbReference type="GO" id="GO:0005509">
    <property type="term" value="F:calcium ion binding"/>
    <property type="evidence" value="ECO:0007669"/>
    <property type="project" value="InterPro"/>
</dbReference>
<dbReference type="InterPro" id="IPR011992">
    <property type="entry name" value="EF-hand-dom_pair"/>
</dbReference>